<proteinExistence type="predicted"/>
<protein>
    <recommendedName>
        <fullName evidence="1">Rho-GAP domain-containing protein</fullName>
    </recommendedName>
</protein>
<dbReference type="eggNOG" id="KOG2710">
    <property type="taxonomic scope" value="Eukaryota"/>
</dbReference>
<dbReference type="EnsemblMetazoa" id="ADAC001247-RA">
    <property type="protein sequence ID" value="ADAC001247-PA"/>
    <property type="gene ID" value="ADAC001247"/>
</dbReference>
<evidence type="ECO:0000313" key="3">
    <source>
        <dbReference type="EnsemblMetazoa" id="ADAC001247-PA"/>
    </source>
</evidence>
<dbReference type="GO" id="GO:0007165">
    <property type="term" value="P:signal transduction"/>
    <property type="evidence" value="ECO:0007669"/>
    <property type="project" value="InterPro"/>
</dbReference>
<dbReference type="InterPro" id="IPR042869">
    <property type="entry name" value="ARHGAP11A/B"/>
</dbReference>
<dbReference type="Gene3D" id="1.10.555.10">
    <property type="entry name" value="Rho GTPase activation protein"/>
    <property type="match status" value="1"/>
</dbReference>
<evidence type="ECO:0000313" key="2">
    <source>
        <dbReference type="EMBL" id="ETN66962.1"/>
    </source>
</evidence>
<dbReference type="AlphaFoldDB" id="W5JRF1"/>
<dbReference type="GO" id="GO:0005096">
    <property type="term" value="F:GTPase activator activity"/>
    <property type="evidence" value="ECO:0007669"/>
    <property type="project" value="TreeGrafter"/>
</dbReference>
<dbReference type="VEuPathDB" id="VectorBase:ADAC001247"/>
<reference evidence="2" key="2">
    <citation type="submission" date="2010-05" db="EMBL/GenBank/DDBJ databases">
        <authorList>
            <person name="Almeida L.G."/>
            <person name="Nicolas M.F."/>
            <person name="Souza R.C."/>
            <person name="Vasconcelos A.T.R."/>
        </authorList>
    </citation>
    <scope>NUCLEOTIDE SEQUENCE</scope>
</reference>
<dbReference type="Proteomes" id="UP000000673">
    <property type="component" value="Unassembled WGS sequence"/>
</dbReference>
<reference evidence="2" key="3">
    <citation type="journal article" date="2013" name="Nucleic Acids Res.">
        <title>The genome of Anopheles darlingi, the main neotropical malaria vector.</title>
        <authorList>
            <person name="Marinotti O."/>
            <person name="Cerqueira G.C."/>
            <person name="de Almeida L.G."/>
            <person name="Ferro M.I."/>
            <person name="Loreto E.L."/>
            <person name="Zaha A."/>
            <person name="Teixeira S.M."/>
            <person name="Wespiser A.R."/>
            <person name="Almeida E Silva A."/>
            <person name="Schlindwein A.D."/>
            <person name="Pacheco A.C."/>
            <person name="Silva A.L."/>
            <person name="Graveley B.R."/>
            <person name="Walenz B.P."/>
            <person name="Lima Bde A."/>
            <person name="Ribeiro C.A."/>
            <person name="Nunes-Silva C.G."/>
            <person name="de Carvalho C.R."/>
            <person name="Soares C.M."/>
            <person name="de Menezes C.B."/>
            <person name="Matiolli C."/>
            <person name="Caffrey D."/>
            <person name="Araujo D.A."/>
            <person name="de Oliveira D.M."/>
            <person name="Golenbock D."/>
            <person name="Grisard E.C."/>
            <person name="Fantinatti-Garboggini F."/>
            <person name="de Carvalho F.M."/>
            <person name="Barcellos F.G."/>
            <person name="Prosdocimi F."/>
            <person name="May G."/>
            <person name="Azevedo Junior G.M."/>
            <person name="Guimaraes G.M."/>
            <person name="Goldman G.H."/>
            <person name="Padilha I.Q."/>
            <person name="Batista Jda S."/>
            <person name="Ferro J.A."/>
            <person name="Ribeiro J.M."/>
            <person name="Fietto J.L."/>
            <person name="Dabbas K.M."/>
            <person name="Cerdeira L."/>
            <person name="Agnez-Lima L.F."/>
            <person name="Brocchi M."/>
            <person name="de Carvalho M.O."/>
            <person name="Teixeira Mde M."/>
            <person name="Diniz Maia Mde M."/>
            <person name="Goldman M.H."/>
            <person name="Cruz Schneider M.P."/>
            <person name="Felipe M.S."/>
            <person name="Hungria M."/>
            <person name="Nicolas M.F."/>
            <person name="Pereira M."/>
            <person name="Montes M.A."/>
            <person name="Cantao M.E."/>
            <person name="Vincentz M."/>
            <person name="Rafael M.S."/>
            <person name="Silverman N."/>
            <person name="Stoco P.H."/>
            <person name="Souza R.C."/>
            <person name="Vicentini R."/>
            <person name="Gazzinelli R.T."/>
            <person name="Neves Rde O."/>
            <person name="Silva R."/>
            <person name="Astolfi-Filho S."/>
            <person name="Maciel T.E."/>
            <person name="Urmenyi T.P."/>
            <person name="Tadei W.P."/>
            <person name="Camargo E.P."/>
            <person name="de Vasconcelos A.T."/>
        </authorList>
    </citation>
    <scope>NUCLEOTIDE SEQUENCE</scope>
</reference>
<dbReference type="STRING" id="43151.W5JRF1"/>
<keyword evidence="4" id="KW-1185">Reference proteome</keyword>
<feature type="domain" description="Rho-GAP" evidence="1">
    <location>
        <begin position="61"/>
        <end position="175"/>
    </location>
</feature>
<dbReference type="EMBL" id="ADMH02000324">
    <property type="protein sequence ID" value="ETN66962.1"/>
    <property type="molecule type" value="Genomic_DNA"/>
</dbReference>
<reference evidence="2 4" key="1">
    <citation type="journal article" date="2010" name="BMC Genomics">
        <title>Combination of measures distinguishes pre-miRNAs from other stem-loops in the genome of the newly sequenced Anopheles darlingi.</title>
        <authorList>
            <person name="Mendes N.D."/>
            <person name="Freitas A.T."/>
            <person name="Vasconcelos A.T."/>
            <person name="Sagot M.F."/>
        </authorList>
    </citation>
    <scope>NUCLEOTIDE SEQUENCE</scope>
</reference>
<dbReference type="HOGENOM" id="CLU_1533851_0_0_1"/>
<evidence type="ECO:0000259" key="1">
    <source>
        <dbReference type="PROSITE" id="PS50238"/>
    </source>
</evidence>
<dbReference type="SUPFAM" id="SSF48350">
    <property type="entry name" value="GTPase activation domain, GAP"/>
    <property type="match status" value="1"/>
</dbReference>
<dbReference type="InterPro" id="IPR008936">
    <property type="entry name" value="Rho_GTPase_activation_prot"/>
</dbReference>
<evidence type="ECO:0000313" key="4">
    <source>
        <dbReference type="Proteomes" id="UP000000673"/>
    </source>
</evidence>
<dbReference type="InterPro" id="IPR000198">
    <property type="entry name" value="RhoGAP_dom"/>
</dbReference>
<dbReference type="Pfam" id="PF00620">
    <property type="entry name" value="RhoGAP"/>
    <property type="match status" value="1"/>
</dbReference>
<organism evidence="2">
    <name type="scientific">Anopheles darlingi</name>
    <name type="common">Mosquito</name>
    <dbReference type="NCBI Taxonomy" id="43151"/>
    <lineage>
        <taxon>Eukaryota</taxon>
        <taxon>Metazoa</taxon>
        <taxon>Ecdysozoa</taxon>
        <taxon>Arthropoda</taxon>
        <taxon>Hexapoda</taxon>
        <taxon>Insecta</taxon>
        <taxon>Pterygota</taxon>
        <taxon>Neoptera</taxon>
        <taxon>Endopterygota</taxon>
        <taxon>Diptera</taxon>
        <taxon>Nematocera</taxon>
        <taxon>Culicoidea</taxon>
        <taxon>Culicidae</taxon>
        <taxon>Anophelinae</taxon>
        <taxon>Anopheles</taxon>
    </lineage>
</organism>
<dbReference type="PANTHER" id="PTHR15670">
    <property type="entry name" value="RHO GTPASE ACTIVATING PROTEIN 11A"/>
    <property type="match status" value="1"/>
</dbReference>
<dbReference type="PROSITE" id="PS50238">
    <property type="entry name" value="RHOGAP"/>
    <property type="match status" value="1"/>
</dbReference>
<reference evidence="3" key="4">
    <citation type="submission" date="2015-06" db="UniProtKB">
        <authorList>
            <consortium name="EnsemblMetazoa"/>
        </authorList>
    </citation>
    <scope>IDENTIFICATION</scope>
</reference>
<sequence length="175" mass="19750">MAHPSSSKVLIFDVENKDELYTALVGELRRHNIKYRKDKISKASQDKGKCRRIFNAALHTQELTDVILANGGIVQIPLFVSNACQFILEKVNSEGLFRKTGSAKRQRDIRASLEAGEPLGRSYDVFDVANLLKTFFRDLPEPLLPCGNIQEALLRCLIGEQKVQKLLMTCYCCPH</sequence>
<dbReference type="VEuPathDB" id="VectorBase:ADAR2_011520"/>
<dbReference type="PANTHER" id="PTHR15670:SF4">
    <property type="entry name" value="RHO GTPASE-ACTIVATING PROTEIN 11A"/>
    <property type="match status" value="1"/>
</dbReference>
<name>W5JRF1_ANODA</name>
<gene>
    <name evidence="2" type="ORF">AND_001247</name>
</gene>
<accession>W5JRF1</accession>